<dbReference type="InterPro" id="IPR013341">
    <property type="entry name" value="Mandelate_racemase_N_dom"/>
</dbReference>
<dbReference type="InterPro" id="IPR029065">
    <property type="entry name" value="Enolase_C-like"/>
</dbReference>
<dbReference type="EC" id="5.1.1.20" evidence="5"/>
<evidence type="ECO:0000259" key="4">
    <source>
        <dbReference type="SMART" id="SM00922"/>
    </source>
</evidence>
<dbReference type="SUPFAM" id="SSF54826">
    <property type="entry name" value="Enolase N-terminal domain-like"/>
    <property type="match status" value="1"/>
</dbReference>
<evidence type="ECO:0000256" key="1">
    <source>
        <dbReference type="ARBA" id="ARBA00008031"/>
    </source>
</evidence>
<evidence type="ECO:0000313" key="5">
    <source>
        <dbReference type="EMBL" id="MPM28523.1"/>
    </source>
</evidence>
<dbReference type="PANTHER" id="PTHR48073:SF2">
    <property type="entry name" value="O-SUCCINYLBENZOATE SYNTHASE"/>
    <property type="match status" value="1"/>
</dbReference>
<keyword evidence="2" id="KW-0479">Metal-binding</keyword>
<comment type="similarity">
    <text evidence="1">Belongs to the mandelate racemase/muconate lactonizing enzyme family.</text>
</comment>
<dbReference type="SUPFAM" id="SSF51604">
    <property type="entry name" value="Enolase C-terminal domain-like"/>
    <property type="match status" value="1"/>
</dbReference>
<dbReference type="GO" id="GO:0103031">
    <property type="term" value="F:L-Ala-D/L-Glu epimerase activity"/>
    <property type="evidence" value="ECO:0007669"/>
    <property type="project" value="UniProtKB-EC"/>
</dbReference>
<dbReference type="PANTHER" id="PTHR48073">
    <property type="entry name" value="O-SUCCINYLBENZOATE SYNTHASE-RELATED"/>
    <property type="match status" value="1"/>
</dbReference>
<evidence type="ECO:0000256" key="3">
    <source>
        <dbReference type="ARBA" id="ARBA00023235"/>
    </source>
</evidence>
<reference evidence="5" key="1">
    <citation type="submission" date="2019-08" db="EMBL/GenBank/DDBJ databases">
        <authorList>
            <person name="Kucharzyk K."/>
            <person name="Murdoch R.W."/>
            <person name="Higgins S."/>
            <person name="Loffler F."/>
        </authorList>
    </citation>
    <scope>NUCLEOTIDE SEQUENCE</scope>
</reference>
<dbReference type="GO" id="GO:0046872">
    <property type="term" value="F:metal ion binding"/>
    <property type="evidence" value="ECO:0007669"/>
    <property type="project" value="UniProtKB-KW"/>
</dbReference>
<sequence>MVRVVTEDGIFGYGEASPAAAFMGETAYTMETVINMYLKQAAVGQSVLEISRINDLMDQVIAGNTSAKAAVDIAVHDAAGKTLKVPVYVLLGGKSRQHVELAWSMGFKDFDASLEEAKEYIRMGFKIMKVKVGKNIEEDAKLVGKLREIFGPDVPIRMDANQGYTPGDAIGLLNRVARFSPESFEQPVRKWNLEGMRHVRDHSCGIPIMADESISSLHEAHNTIQAGCADYYNIKVGKVGGLYRACQVAAMVEAAGYQAAAGSNLELGIGEAASIHFIVSQPAVCLPSDALCGTGLHTANLVKNPMTMQGGVLNCPELPGLGVEVDEGIFK</sequence>
<dbReference type="Pfam" id="PF13378">
    <property type="entry name" value="MR_MLE_C"/>
    <property type="match status" value="1"/>
</dbReference>
<dbReference type="SFLD" id="SFLDG00180">
    <property type="entry name" value="muconate_cycloisomerase"/>
    <property type="match status" value="1"/>
</dbReference>
<dbReference type="SMART" id="SM00922">
    <property type="entry name" value="MR_MLE"/>
    <property type="match status" value="1"/>
</dbReference>
<dbReference type="InterPro" id="IPR036849">
    <property type="entry name" value="Enolase-like_C_sf"/>
</dbReference>
<dbReference type="EMBL" id="VSSQ01005277">
    <property type="protein sequence ID" value="MPM28523.1"/>
    <property type="molecule type" value="Genomic_DNA"/>
</dbReference>
<comment type="caution">
    <text evidence="5">The sequence shown here is derived from an EMBL/GenBank/DDBJ whole genome shotgun (WGS) entry which is preliminary data.</text>
</comment>
<dbReference type="AlphaFoldDB" id="A0A644YPV7"/>
<name>A0A644YPV7_9ZZZZ</name>
<dbReference type="SFLD" id="SFLDS00001">
    <property type="entry name" value="Enolase"/>
    <property type="match status" value="1"/>
</dbReference>
<protein>
    <submittedName>
        <fullName evidence="5">L-Ala-D/L-Glu epimerase</fullName>
        <ecNumber evidence="5">5.1.1.20</ecNumber>
    </submittedName>
</protein>
<dbReference type="InterPro" id="IPR029017">
    <property type="entry name" value="Enolase-like_N"/>
</dbReference>
<keyword evidence="3 5" id="KW-0413">Isomerase</keyword>
<dbReference type="Pfam" id="PF02746">
    <property type="entry name" value="MR_MLE_N"/>
    <property type="match status" value="1"/>
</dbReference>
<dbReference type="InterPro" id="IPR013342">
    <property type="entry name" value="Mandelate_racemase_C"/>
</dbReference>
<dbReference type="Gene3D" id="3.30.390.10">
    <property type="entry name" value="Enolase-like, N-terminal domain"/>
    <property type="match status" value="1"/>
</dbReference>
<organism evidence="5">
    <name type="scientific">bioreactor metagenome</name>
    <dbReference type="NCBI Taxonomy" id="1076179"/>
    <lineage>
        <taxon>unclassified sequences</taxon>
        <taxon>metagenomes</taxon>
        <taxon>ecological metagenomes</taxon>
    </lineage>
</organism>
<dbReference type="Gene3D" id="3.20.20.120">
    <property type="entry name" value="Enolase-like C-terminal domain"/>
    <property type="match status" value="1"/>
</dbReference>
<accession>A0A644YPV7</accession>
<evidence type="ECO:0000256" key="2">
    <source>
        <dbReference type="ARBA" id="ARBA00022723"/>
    </source>
</evidence>
<proteinExistence type="inferred from homology"/>
<gene>
    <name evidence="5" type="ORF">SDC9_75049</name>
</gene>
<feature type="domain" description="Mandelate racemase/muconate lactonizing enzyme C-terminal" evidence="4">
    <location>
        <begin position="110"/>
        <end position="206"/>
    </location>
</feature>